<reference evidence="6" key="1">
    <citation type="submission" date="2015-03" db="EMBL/GenBank/DDBJ databases">
        <authorList>
            <consortium name="Pathogen Informatics"/>
            <person name="Murphy D."/>
        </authorList>
    </citation>
    <scope>NUCLEOTIDE SEQUENCE</scope>
    <source>
        <strain evidence="6">N09902308</strain>
    </source>
</reference>
<dbReference type="EMBL" id="CHKL01000370">
    <property type="protein sequence ID" value="COW64083.1"/>
    <property type="molecule type" value="Genomic_DNA"/>
</dbReference>
<evidence type="ECO:0000313" key="6">
    <source>
        <dbReference type="EMBL" id="CPA14203.1"/>
    </source>
</evidence>
<gene>
    <name evidence="4" type="ORF">ERS007679_02760</name>
    <name evidence="1" type="ORF">ERS007681_02148</name>
    <name evidence="2" type="ORF">ERS007688_02028</name>
    <name evidence="6" type="ORF">ERS007739_04389</name>
    <name evidence="5" type="ORF">ERS007741_02857</name>
    <name evidence="3" type="ORF">ERS027661_02858</name>
</gene>
<dbReference type="Proteomes" id="UP000049023">
    <property type="component" value="Unassembled WGS sequence"/>
</dbReference>
<evidence type="ECO:0000313" key="5">
    <source>
        <dbReference type="EMBL" id="COW64083.1"/>
    </source>
</evidence>
<dbReference type="EMBL" id="CFOH01000303">
    <property type="protein sequence ID" value="CFE52051.1"/>
    <property type="molecule type" value="Genomic_DNA"/>
</dbReference>
<evidence type="ECO:0000313" key="2">
    <source>
        <dbReference type="EMBL" id="CFE52051.1"/>
    </source>
</evidence>
<evidence type="ECO:0000313" key="9">
    <source>
        <dbReference type="Proteomes" id="UP000046947"/>
    </source>
</evidence>
<evidence type="ECO:0000313" key="10">
    <source>
        <dbReference type="Proteomes" id="UP000048289"/>
    </source>
</evidence>
<dbReference type="Proteomes" id="UP000048600">
    <property type="component" value="Unassembled WGS sequence"/>
</dbReference>
<dbReference type="Proteomes" id="UP000048289">
    <property type="component" value="Unassembled WGS sequence"/>
</dbReference>
<organism evidence="6 7">
    <name type="scientific">Mycobacterium tuberculosis</name>
    <dbReference type="NCBI Taxonomy" id="1773"/>
    <lineage>
        <taxon>Bacteria</taxon>
        <taxon>Bacillati</taxon>
        <taxon>Actinomycetota</taxon>
        <taxon>Actinomycetes</taxon>
        <taxon>Mycobacteriales</taxon>
        <taxon>Mycobacteriaceae</taxon>
        <taxon>Mycobacterium</taxon>
        <taxon>Mycobacterium tuberculosis complex</taxon>
    </lineage>
</organism>
<proteinExistence type="predicted"/>
<dbReference type="Proteomes" id="UP000046947">
    <property type="component" value="Unassembled WGS sequence"/>
</dbReference>
<evidence type="ECO:0000313" key="8">
    <source>
        <dbReference type="Proteomes" id="UP000045842"/>
    </source>
</evidence>
<reference evidence="7 8" key="2">
    <citation type="submission" date="2015-03" db="EMBL/GenBank/DDBJ databases">
        <authorList>
            <consortium name="Pathogen Informatics"/>
        </authorList>
    </citation>
    <scope>NUCLEOTIDE SEQUENCE [LARGE SCALE GENOMIC DNA]</scope>
    <source>
        <strain evidence="3 12">Bir 187</strain>
        <strain evidence="4 8">G09801536</strain>
        <strain evidence="1 10">G09901357</strain>
        <strain evidence="2 9">H09601792</strain>
        <strain evidence="7">N09902308</strain>
        <strain evidence="5 11">P00601463</strain>
    </source>
</reference>
<evidence type="ECO:0000313" key="12">
    <source>
        <dbReference type="Proteomes" id="UP000049023"/>
    </source>
</evidence>
<evidence type="ECO:0000313" key="1">
    <source>
        <dbReference type="EMBL" id="CFE39760.1"/>
    </source>
</evidence>
<evidence type="ECO:0000313" key="7">
    <source>
        <dbReference type="Proteomes" id="UP000039021"/>
    </source>
</evidence>
<dbReference type="AlphaFoldDB" id="A0A655DCD5"/>
<dbReference type="EMBL" id="CSAD01000415">
    <property type="protein sequence ID" value="COV94762.1"/>
    <property type="molecule type" value="Genomic_DNA"/>
</dbReference>
<evidence type="ECO:0000313" key="4">
    <source>
        <dbReference type="EMBL" id="COV94762.1"/>
    </source>
</evidence>
<dbReference type="EMBL" id="CFOE01000262">
    <property type="protein sequence ID" value="CFE39760.1"/>
    <property type="molecule type" value="Genomic_DNA"/>
</dbReference>
<protein>
    <submittedName>
        <fullName evidence="6">Uncharacterized protein</fullName>
    </submittedName>
</protein>
<evidence type="ECO:0000313" key="11">
    <source>
        <dbReference type="Proteomes" id="UP000048600"/>
    </source>
</evidence>
<dbReference type="Proteomes" id="UP000045842">
    <property type="component" value="Unassembled WGS sequence"/>
</dbReference>
<sequence>MSPPAFSHAAIMASSASPIGEAATVGASNTAVTAVAAKPSSVRPISVLN</sequence>
<name>A0A655DCD5_MYCTX</name>
<evidence type="ECO:0000313" key="3">
    <source>
        <dbReference type="EMBL" id="CKS28814.1"/>
    </source>
</evidence>
<dbReference type="Proteomes" id="UP000039021">
    <property type="component" value="Unassembled WGS sequence"/>
</dbReference>
<accession>A0A655DCD5</accession>
<dbReference type="EMBL" id="CNFU01000664">
    <property type="protein sequence ID" value="CKS28814.1"/>
    <property type="molecule type" value="Genomic_DNA"/>
</dbReference>
<dbReference type="EMBL" id="CSBK01002716">
    <property type="protein sequence ID" value="CPA14203.1"/>
    <property type="molecule type" value="Genomic_DNA"/>
</dbReference>